<comment type="caution">
    <text evidence="1">The sequence shown here is derived from an EMBL/GenBank/DDBJ whole genome shotgun (WGS) entry which is preliminary data.</text>
</comment>
<organism evidence="1">
    <name type="scientific">mine drainage metagenome</name>
    <dbReference type="NCBI Taxonomy" id="410659"/>
    <lineage>
        <taxon>unclassified sequences</taxon>
        <taxon>metagenomes</taxon>
        <taxon>ecological metagenomes</taxon>
    </lineage>
</organism>
<accession>A0A1J5Q0H4</accession>
<sequence>MANVAGQMRAVEGVEVQILHAFTDQGIAKLGADRGREQLFTAVADGMGKGLVEPLRDGGAAAGGELLDAVPVGDR</sequence>
<gene>
    <name evidence="1" type="ORF">GALL_415420</name>
</gene>
<name>A0A1J5Q0H4_9ZZZZ</name>
<dbReference type="EMBL" id="MLJW01001776">
    <property type="protein sequence ID" value="OIQ76776.1"/>
    <property type="molecule type" value="Genomic_DNA"/>
</dbReference>
<protein>
    <submittedName>
        <fullName evidence="1">Uncharacterized protein</fullName>
    </submittedName>
</protein>
<evidence type="ECO:0000313" key="1">
    <source>
        <dbReference type="EMBL" id="OIQ76776.1"/>
    </source>
</evidence>
<reference evidence="1" key="1">
    <citation type="submission" date="2016-10" db="EMBL/GenBank/DDBJ databases">
        <title>Sequence of Gallionella enrichment culture.</title>
        <authorList>
            <person name="Poehlein A."/>
            <person name="Muehling M."/>
            <person name="Daniel R."/>
        </authorList>
    </citation>
    <scope>NUCLEOTIDE SEQUENCE</scope>
</reference>
<dbReference type="AlphaFoldDB" id="A0A1J5Q0H4"/>
<proteinExistence type="predicted"/>